<evidence type="ECO:0000313" key="7">
    <source>
        <dbReference type="WBParaSite" id="PgR012_g081_t01"/>
    </source>
</evidence>
<dbReference type="InterPro" id="IPR056335">
    <property type="entry name" value="BBS7_hairpin"/>
</dbReference>
<dbReference type="Proteomes" id="UP000887569">
    <property type="component" value="Unplaced"/>
</dbReference>
<evidence type="ECO:0000259" key="5">
    <source>
        <dbReference type="Pfam" id="PF23743"/>
    </source>
</evidence>
<dbReference type="InterPro" id="IPR056334">
    <property type="entry name" value="BBS7_GAE_dom"/>
</dbReference>
<accession>A0A915APE8</accession>
<dbReference type="GO" id="GO:0016020">
    <property type="term" value="C:membrane"/>
    <property type="evidence" value="ECO:0007669"/>
    <property type="project" value="TreeGrafter"/>
</dbReference>
<dbReference type="SUPFAM" id="SSF50978">
    <property type="entry name" value="WD40 repeat-like"/>
    <property type="match status" value="1"/>
</dbReference>
<name>A0A915APE8_PARUN</name>
<dbReference type="InterPro" id="IPR036322">
    <property type="entry name" value="WD40_repeat_dom_sf"/>
</dbReference>
<dbReference type="GO" id="GO:0036064">
    <property type="term" value="C:ciliary basal body"/>
    <property type="evidence" value="ECO:0007669"/>
    <property type="project" value="TreeGrafter"/>
</dbReference>
<organism evidence="6 7">
    <name type="scientific">Parascaris univalens</name>
    <name type="common">Nematode worm</name>
    <dbReference type="NCBI Taxonomy" id="6257"/>
    <lineage>
        <taxon>Eukaryota</taxon>
        <taxon>Metazoa</taxon>
        <taxon>Ecdysozoa</taxon>
        <taxon>Nematoda</taxon>
        <taxon>Chromadorea</taxon>
        <taxon>Rhabditida</taxon>
        <taxon>Spirurina</taxon>
        <taxon>Ascaridomorpha</taxon>
        <taxon>Ascaridoidea</taxon>
        <taxon>Ascarididae</taxon>
        <taxon>Parascaris</taxon>
    </lineage>
</organism>
<evidence type="ECO:0000259" key="4">
    <source>
        <dbReference type="Pfam" id="PF23361"/>
    </source>
</evidence>
<dbReference type="AlphaFoldDB" id="A0A915APE8"/>
<evidence type="ECO:0000313" key="6">
    <source>
        <dbReference type="Proteomes" id="UP000887569"/>
    </source>
</evidence>
<reference evidence="7" key="1">
    <citation type="submission" date="2022-11" db="UniProtKB">
        <authorList>
            <consortium name="WormBaseParasite"/>
        </authorList>
    </citation>
    <scope>IDENTIFICATION</scope>
</reference>
<dbReference type="GO" id="GO:0043005">
    <property type="term" value="C:neuron projection"/>
    <property type="evidence" value="ECO:0007669"/>
    <property type="project" value="TreeGrafter"/>
</dbReference>
<feature type="domain" description="BBS7 GAE" evidence="3">
    <location>
        <begin position="216"/>
        <end position="324"/>
    </location>
</feature>
<dbReference type="Pfam" id="PF23743">
    <property type="entry name" value="Beta-prop_BBS7"/>
    <property type="match status" value="1"/>
</dbReference>
<evidence type="ECO:0000256" key="1">
    <source>
        <dbReference type="SAM" id="Coils"/>
    </source>
</evidence>
<dbReference type="Pfam" id="PF23360">
    <property type="entry name" value="BBS7_GAE"/>
    <property type="match status" value="1"/>
</dbReference>
<dbReference type="GO" id="GO:0008104">
    <property type="term" value="P:intracellular protein localization"/>
    <property type="evidence" value="ECO:0007669"/>
    <property type="project" value="TreeGrafter"/>
</dbReference>
<dbReference type="WBParaSite" id="PgR012_g081_t01">
    <property type="protein sequence ID" value="PgR012_g081_t01"/>
    <property type="gene ID" value="PgR012_g081"/>
</dbReference>
<feature type="domain" description="BBS7 helical hairpin" evidence="2">
    <location>
        <begin position="438"/>
        <end position="551"/>
    </location>
</feature>
<dbReference type="GO" id="GO:0005930">
    <property type="term" value="C:axoneme"/>
    <property type="evidence" value="ECO:0007669"/>
    <property type="project" value="TreeGrafter"/>
</dbReference>
<dbReference type="Pfam" id="PF23361">
    <property type="entry name" value="BBS7_pf"/>
    <property type="match status" value="1"/>
</dbReference>
<dbReference type="Pfam" id="PF23349">
    <property type="entry name" value="BBS7_hp"/>
    <property type="match status" value="1"/>
</dbReference>
<dbReference type="PANTHER" id="PTHR16074">
    <property type="entry name" value="BARDET-BIEDL SYNDROME 7 PROTEIN"/>
    <property type="match status" value="1"/>
</dbReference>
<protein>
    <submittedName>
        <fullName evidence="7">Bardet-Biedl syndrome 7</fullName>
    </submittedName>
</protein>
<sequence length="559" mass="62668">ITPVLACDDKTIKVLQGSELNYEVQLGDIANVLHLFMNDGGFSKQRVLYGTKDGRIGLVDLPPTDGTLVWEIPTQSTSAVTSIHCYAITGSGCPDIIIGKEDGLIEIYVVDFSDQASFKKSFQCEESIVSLQCGRVSSESFDEIVVCTYTGWVFALSTEPVEKPRKDALTTLAPHLEVKIQQVRNELEELEQKVSEERQRYHQLTLQEGSAVAVLPRFAVQDHFTLDKSLACYTLSIELIVPIDYILLQSDVGVELLDVEKNSAVVSVTTPDEKSGNALLATYRCQANTTRIEMRIRSIEGQYGTVQAYICPKIHPKMCQVRAYSIKPLSLHQRVHEFDTSRPLNVLRITGNFSLSEAHQWINLLVSQVPERVPPQESVTFNFASTFDGGTQLQATYSRGSAVYRSDNISTIAIVRDVLSKEVTRRHIKVDIQCEMNEESVAHTLQLLRPKLVYQNNLTRRLQLAQALKELSDNGDDLSYLSAEMRDLLESYDKLHEEALTCGVHLDRLIGIITDLYIDKERMAGRNGKAKIEELLRTLSQYDAATLHNFFMGKSGTQQ</sequence>
<proteinExistence type="predicted"/>
<dbReference type="PANTHER" id="PTHR16074:SF4">
    <property type="entry name" value="BARDET-BIEDL SYNDROME 7 PROTEIN"/>
    <property type="match status" value="1"/>
</dbReference>
<dbReference type="InterPro" id="IPR056333">
    <property type="entry name" value="BBS7_pf_dom"/>
</dbReference>
<feature type="coiled-coil region" evidence="1">
    <location>
        <begin position="173"/>
        <end position="207"/>
    </location>
</feature>
<feature type="domain" description="BBS7 platform" evidence="4">
    <location>
        <begin position="332"/>
        <end position="435"/>
    </location>
</feature>
<dbReference type="InterPro" id="IPR056332">
    <property type="entry name" value="Beta-prop_BBS7"/>
</dbReference>
<dbReference type="GO" id="GO:0034464">
    <property type="term" value="C:BBSome"/>
    <property type="evidence" value="ECO:0007669"/>
    <property type="project" value="TreeGrafter"/>
</dbReference>
<keyword evidence="1" id="KW-0175">Coiled coil</keyword>
<dbReference type="GO" id="GO:0060271">
    <property type="term" value="P:cilium assembly"/>
    <property type="evidence" value="ECO:0007669"/>
    <property type="project" value="TreeGrafter"/>
</dbReference>
<evidence type="ECO:0000259" key="3">
    <source>
        <dbReference type="Pfam" id="PF23360"/>
    </source>
</evidence>
<feature type="domain" description="BBS7 beta-propeller" evidence="5">
    <location>
        <begin position="1"/>
        <end position="158"/>
    </location>
</feature>
<keyword evidence="6" id="KW-1185">Reference proteome</keyword>
<evidence type="ECO:0000259" key="2">
    <source>
        <dbReference type="Pfam" id="PF23349"/>
    </source>
</evidence>